<proteinExistence type="predicted"/>
<evidence type="ECO:0000256" key="1">
    <source>
        <dbReference type="SAM" id="MobiDB-lite"/>
    </source>
</evidence>
<name>A0AAW1QWI2_9CHLO</name>
<keyword evidence="3" id="KW-1185">Reference proteome</keyword>
<dbReference type="Proteomes" id="UP001445335">
    <property type="component" value="Unassembled WGS sequence"/>
</dbReference>
<comment type="caution">
    <text evidence="2">The sequence shown here is derived from an EMBL/GenBank/DDBJ whole genome shotgun (WGS) entry which is preliminary data.</text>
</comment>
<feature type="region of interest" description="Disordered" evidence="1">
    <location>
        <begin position="1"/>
        <end position="81"/>
    </location>
</feature>
<protein>
    <submittedName>
        <fullName evidence="2">Uncharacterized protein</fullName>
    </submittedName>
</protein>
<organism evidence="2 3">
    <name type="scientific">Elliptochloris bilobata</name>
    <dbReference type="NCBI Taxonomy" id="381761"/>
    <lineage>
        <taxon>Eukaryota</taxon>
        <taxon>Viridiplantae</taxon>
        <taxon>Chlorophyta</taxon>
        <taxon>core chlorophytes</taxon>
        <taxon>Trebouxiophyceae</taxon>
        <taxon>Trebouxiophyceae incertae sedis</taxon>
        <taxon>Elliptochloris clade</taxon>
        <taxon>Elliptochloris</taxon>
    </lineage>
</organism>
<evidence type="ECO:0000313" key="3">
    <source>
        <dbReference type="Proteomes" id="UP001445335"/>
    </source>
</evidence>
<gene>
    <name evidence="2" type="ORF">WJX81_006994</name>
</gene>
<accession>A0AAW1QWI2</accession>
<evidence type="ECO:0000313" key="2">
    <source>
        <dbReference type="EMBL" id="KAK9825869.1"/>
    </source>
</evidence>
<feature type="compositionally biased region" description="Basic and acidic residues" evidence="1">
    <location>
        <begin position="58"/>
        <end position="68"/>
    </location>
</feature>
<sequence>MGRRGRGRGGQKGGQPKGGIKQAAEEREASRPVKMGHMETGAAPGLVPLGGTALTLNRKPDSVEKAETKLGGAQSGAEKHTAQVVTKLSKTNDKAEATSPGITARGDLIGAFKRMPEETTAAPESEAAAEPAPQLGLVSAAAVGAVCKEDTVATTASEAAAEPAPQPGLVPAAAIGAACEEETVAAPESEAATEPAPQPGLVHAAAISAVCEEETVATTASEAATEPAPQPGLVHAAAIGAVCEADLQLAVRLEDVDVVCMEDGVGQPERLNDHFLWPVGAYRCLLVIDLGCDSYPAAACDCLPPVCLARQGHLRRFMERIRSLVRDAEQLEAEQLEVGWLEAELRDPSASGAPGSPLAAPSLDTALHCSAPASSGRRFQENLERDMDWDVRGKDWGPDDFVITLKRVLGFLGDLRGEACAPDDSVITLTRAPARPGPYKVLVSMAVAGPHLGQWQPEQRSALFACAPQTTIAEITKEEEPSATDVTAAAVAAAVRAPLLLMAPEPLGAHDPPHPDPGPKATEKGAGGAIAGAVALAAGVAGHFSPFPVNKVLGAMRDGAILGSMAFSAAMSSPRMAAGAVGSGACVAAAYGFKKLAPARLLPTLRVAP</sequence>
<dbReference type="EMBL" id="JALJOU010000070">
    <property type="protein sequence ID" value="KAK9825869.1"/>
    <property type="molecule type" value="Genomic_DNA"/>
</dbReference>
<dbReference type="AlphaFoldDB" id="A0AAW1QWI2"/>
<reference evidence="2 3" key="1">
    <citation type="journal article" date="2024" name="Nat. Commun.">
        <title>Phylogenomics reveals the evolutionary origins of lichenization in chlorophyte algae.</title>
        <authorList>
            <person name="Puginier C."/>
            <person name="Libourel C."/>
            <person name="Otte J."/>
            <person name="Skaloud P."/>
            <person name="Haon M."/>
            <person name="Grisel S."/>
            <person name="Petersen M."/>
            <person name="Berrin J.G."/>
            <person name="Delaux P.M."/>
            <person name="Dal Grande F."/>
            <person name="Keller J."/>
        </authorList>
    </citation>
    <scope>NUCLEOTIDE SEQUENCE [LARGE SCALE GENOMIC DNA]</scope>
    <source>
        <strain evidence="2 3">SAG 245.80</strain>
    </source>
</reference>